<reference evidence="1 2" key="1">
    <citation type="submission" date="2015-10" db="EMBL/GenBank/DDBJ databases">
        <title>Genome analyses suggest a sexual origin of heterokaryosis in a supposedly ancient asexual fungus.</title>
        <authorList>
            <person name="Ropars J."/>
            <person name="Sedzielewska K."/>
            <person name="Noel J."/>
            <person name="Charron P."/>
            <person name="Farinelli L."/>
            <person name="Marton T."/>
            <person name="Kruger M."/>
            <person name="Pelin A."/>
            <person name="Brachmann A."/>
            <person name="Corradi N."/>
        </authorList>
    </citation>
    <scope>NUCLEOTIDE SEQUENCE [LARGE SCALE GENOMIC DNA]</scope>
    <source>
        <strain evidence="1 2">A4</strain>
    </source>
</reference>
<gene>
    <name evidence="1" type="ORF">RhiirA4_456092</name>
</gene>
<sequence>MSNSPIVQKAITNINVHSEIRYNGTIRSISKICQNIRYIKNSDISRNYSRGRPSSEDVCKHFEKLRKTPRQKCVIIVKMTLVMDLIDRLEDYII</sequence>
<protein>
    <submittedName>
        <fullName evidence="1">Uncharacterized protein</fullName>
    </submittedName>
</protein>
<accession>A0A2I1G6X4</accession>
<name>A0A2I1G6X4_9GLOM</name>
<organism evidence="1 2">
    <name type="scientific">Rhizophagus irregularis</name>
    <dbReference type="NCBI Taxonomy" id="588596"/>
    <lineage>
        <taxon>Eukaryota</taxon>
        <taxon>Fungi</taxon>
        <taxon>Fungi incertae sedis</taxon>
        <taxon>Mucoromycota</taxon>
        <taxon>Glomeromycotina</taxon>
        <taxon>Glomeromycetes</taxon>
        <taxon>Glomerales</taxon>
        <taxon>Glomeraceae</taxon>
        <taxon>Rhizophagus</taxon>
    </lineage>
</organism>
<dbReference type="AlphaFoldDB" id="A0A2I1G6X4"/>
<evidence type="ECO:0000313" key="1">
    <source>
        <dbReference type="EMBL" id="PKY42321.1"/>
    </source>
</evidence>
<comment type="caution">
    <text evidence="1">The sequence shown here is derived from an EMBL/GenBank/DDBJ whole genome shotgun (WGS) entry which is preliminary data.</text>
</comment>
<keyword evidence="2" id="KW-1185">Reference proteome</keyword>
<evidence type="ECO:0000313" key="2">
    <source>
        <dbReference type="Proteomes" id="UP000234323"/>
    </source>
</evidence>
<dbReference type="EMBL" id="LLXI01000191">
    <property type="protein sequence ID" value="PKY42321.1"/>
    <property type="molecule type" value="Genomic_DNA"/>
</dbReference>
<proteinExistence type="predicted"/>
<dbReference type="Proteomes" id="UP000234323">
    <property type="component" value="Unassembled WGS sequence"/>
</dbReference>